<keyword evidence="3" id="KW-0548">Nucleotidyltransferase</keyword>
<dbReference type="CDD" id="cd01646">
    <property type="entry name" value="RT_Bac_retron_I"/>
    <property type="match status" value="1"/>
</dbReference>
<dbReference type="EMBL" id="FNVS01000026">
    <property type="protein sequence ID" value="SEG27579.1"/>
    <property type="molecule type" value="Genomic_DNA"/>
</dbReference>
<dbReference type="RefSeq" id="WP_099462916.1">
    <property type="nucleotide sequence ID" value="NZ_FNVS01000026.1"/>
</dbReference>
<dbReference type="InterPro" id="IPR051083">
    <property type="entry name" value="GrpII_Intron_Splice-Mob/Def"/>
</dbReference>
<comment type="caution">
    <text evidence="3">The sequence shown here is derived from an EMBL/GenBank/DDBJ whole genome shotgun (WGS) entry which is preliminary data.</text>
</comment>
<comment type="similarity">
    <text evidence="1">Belongs to the bacterial reverse transcriptase family.</text>
</comment>
<keyword evidence="3" id="KW-0695">RNA-directed DNA polymerase</keyword>
<protein>
    <submittedName>
        <fullName evidence="3">Reverse transcriptase (RNA-dependent DNA polymerase)</fullName>
    </submittedName>
</protein>
<keyword evidence="4" id="KW-1185">Reference proteome</keyword>
<dbReference type="PANTHER" id="PTHR34047:SF8">
    <property type="entry name" value="PROTEIN YKFC"/>
    <property type="match status" value="1"/>
</dbReference>
<gene>
    <name evidence="3" type="ORF">SAMN05444001_12622</name>
</gene>
<accession>A0A8G2BZ26</accession>
<dbReference type="InterPro" id="IPR000477">
    <property type="entry name" value="RT_dom"/>
</dbReference>
<sequence length="399" mass="48041">MELIEDVFKAYYDARKGKRNSANQLRYEMNLEENLVELYHEIKERRYRVGRSICFMVDYPVKREVFAADFRDRIVHHLLFNYISPIYERIFIDDCYSCRKGKGTLYGVRRLEKHIRSCSLNYTRDCYILKLDLAGYFMNINRQKLYDIMMKTLNKYEYLAMPDGIHWGDSDEFELVKYLLPLVIMNDPVKNCFRKGSWSEWEGLPPSKSLFHSPEGYGLPIGNLTSQLFSNIYLNEFDQYVKRTLCMKHYGRYVDDFFIVHTDKRFLLSLVPVIREYLWENLDITLHPKKIVLQPYQKGINFLGAVVKPYRTYIHNRAKRKFKNELYLWEKKLANNPNPPKYLLLQMRASINSYLGIMQHFRTMNLKRRILSDRPLIYKYGYFNNRMGKYILLKENLKF</sequence>
<proteinExistence type="inferred from homology"/>
<dbReference type="Pfam" id="PF00078">
    <property type="entry name" value="RVT_1"/>
    <property type="match status" value="1"/>
</dbReference>
<evidence type="ECO:0000256" key="1">
    <source>
        <dbReference type="ARBA" id="ARBA00034120"/>
    </source>
</evidence>
<evidence type="ECO:0000313" key="3">
    <source>
        <dbReference type="EMBL" id="SEG27579.1"/>
    </source>
</evidence>
<evidence type="ECO:0000313" key="4">
    <source>
        <dbReference type="Proteomes" id="UP000236725"/>
    </source>
</evidence>
<reference evidence="3 4" key="1">
    <citation type="submission" date="2016-10" db="EMBL/GenBank/DDBJ databases">
        <authorList>
            <person name="Varghese N."/>
            <person name="Submissions S."/>
        </authorList>
    </citation>
    <scope>NUCLEOTIDE SEQUENCE [LARGE SCALE GENOMIC DNA]</scope>
    <source>
        <strain evidence="3 4">DSM 29073</strain>
    </source>
</reference>
<dbReference type="PROSITE" id="PS50878">
    <property type="entry name" value="RT_POL"/>
    <property type="match status" value="1"/>
</dbReference>
<keyword evidence="3" id="KW-0808">Transferase</keyword>
<dbReference type="SUPFAM" id="SSF56672">
    <property type="entry name" value="DNA/RNA polymerases"/>
    <property type="match status" value="1"/>
</dbReference>
<dbReference type="AlphaFoldDB" id="A0A8G2BZ26"/>
<dbReference type="GO" id="GO:0003964">
    <property type="term" value="F:RNA-directed DNA polymerase activity"/>
    <property type="evidence" value="ECO:0007669"/>
    <property type="project" value="UniProtKB-KW"/>
</dbReference>
<dbReference type="PANTHER" id="PTHR34047">
    <property type="entry name" value="NUCLEAR INTRON MATURASE 1, MITOCHONDRIAL-RELATED"/>
    <property type="match status" value="1"/>
</dbReference>
<organism evidence="3 4">
    <name type="scientific">Parabacteroides chinchillae</name>
    <dbReference type="NCBI Taxonomy" id="871327"/>
    <lineage>
        <taxon>Bacteria</taxon>
        <taxon>Pseudomonadati</taxon>
        <taxon>Bacteroidota</taxon>
        <taxon>Bacteroidia</taxon>
        <taxon>Bacteroidales</taxon>
        <taxon>Tannerellaceae</taxon>
        <taxon>Parabacteroides</taxon>
    </lineage>
</organism>
<evidence type="ECO:0000259" key="2">
    <source>
        <dbReference type="PROSITE" id="PS50878"/>
    </source>
</evidence>
<feature type="domain" description="Reverse transcriptase" evidence="2">
    <location>
        <begin position="1"/>
        <end position="307"/>
    </location>
</feature>
<dbReference type="InterPro" id="IPR043502">
    <property type="entry name" value="DNA/RNA_pol_sf"/>
</dbReference>
<dbReference type="Proteomes" id="UP000236725">
    <property type="component" value="Unassembled WGS sequence"/>
</dbReference>
<name>A0A8G2BZ26_9BACT</name>